<dbReference type="PANTHER" id="PTHR35007:SF2">
    <property type="entry name" value="PILUS ASSEMBLE PROTEIN"/>
    <property type="match status" value="1"/>
</dbReference>
<sequence length="270" mass="31376">MFFVLLAASVIFFAVSIYLFLNMLNSENKIIKELDRIVDIFELNAYGLDGRTLFIIILFALAVISVRFIYVQFYQGFFILAVLLYLTYEFSKSAAGFRIKKIEKQYIDFLNLYSNFFNTFNNCPDALKETAKYLKNPLKSIISKKVLAYERSLKNFDEILTTLEEEIDSLEFKKFFHFTKMYNKYGGNYNEMLNKLKEQALKNRQLKEEQDVNKKTAYLVLGIVILISFAAYLGLSPHDVYTLTHTPAGIAVLVYNFFSYVFAVAILKNI</sequence>
<name>A0A1G7ISB5_THETY</name>
<protein>
    <submittedName>
        <fullName evidence="3">Tight adherence protein B</fullName>
    </submittedName>
</protein>
<dbReference type="RefSeq" id="WP_074592011.1">
    <property type="nucleotide sequence ID" value="NZ_FNBS01000005.1"/>
</dbReference>
<evidence type="ECO:0000313" key="3">
    <source>
        <dbReference type="EMBL" id="SDF15563.1"/>
    </source>
</evidence>
<organism evidence="3 4">
    <name type="scientific">Thermoanaerobacter thermohydrosulfuricus</name>
    <name type="common">Clostridium thermohydrosulfuricum</name>
    <dbReference type="NCBI Taxonomy" id="1516"/>
    <lineage>
        <taxon>Bacteria</taxon>
        <taxon>Bacillati</taxon>
        <taxon>Bacillota</taxon>
        <taxon>Clostridia</taxon>
        <taxon>Thermoanaerobacterales</taxon>
        <taxon>Thermoanaerobacteraceae</taxon>
        <taxon>Thermoanaerobacter</taxon>
    </lineage>
</organism>
<feature type="transmembrane region" description="Helical" evidence="2">
    <location>
        <begin position="247"/>
        <end position="267"/>
    </location>
</feature>
<keyword evidence="1" id="KW-0175">Coiled coil</keyword>
<proteinExistence type="predicted"/>
<feature type="transmembrane region" description="Helical" evidence="2">
    <location>
        <begin position="6"/>
        <end position="24"/>
    </location>
</feature>
<reference evidence="3 4" key="1">
    <citation type="submission" date="2016-10" db="EMBL/GenBank/DDBJ databases">
        <authorList>
            <person name="de Groot N.N."/>
        </authorList>
    </citation>
    <scope>NUCLEOTIDE SEQUENCE [LARGE SCALE GENOMIC DNA]</scope>
    <source>
        <strain evidence="3 4">DSM 569</strain>
    </source>
</reference>
<feature type="transmembrane region" description="Helical" evidence="2">
    <location>
        <begin position="45"/>
        <end position="66"/>
    </location>
</feature>
<keyword evidence="2" id="KW-1133">Transmembrane helix</keyword>
<dbReference type="AlphaFoldDB" id="A0A1G7ISB5"/>
<evidence type="ECO:0000256" key="1">
    <source>
        <dbReference type="SAM" id="Coils"/>
    </source>
</evidence>
<keyword evidence="2" id="KW-0812">Transmembrane</keyword>
<dbReference type="EMBL" id="FNBS01000005">
    <property type="protein sequence ID" value="SDF15563.1"/>
    <property type="molecule type" value="Genomic_DNA"/>
</dbReference>
<evidence type="ECO:0000313" key="4">
    <source>
        <dbReference type="Proteomes" id="UP000183404"/>
    </source>
</evidence>
<feature type="coiled-coil region" evidence="1">
    <location>
        <begin position="146"/>
        <end position="210"/>
    </location>
</feature>
<accession>A0A1G7ISB5</accession>
<gene>
    <name evidence="3" type="ORF">SAMN04244560_00320</name>
</gene>
<feature type="transmembrane region" description="Helical" evidence="2">
    <location>
        <begin position="216"/>
        <end position="235"/>
    </location>
</feature>
<dbReference type="Proteomes" id="UP000183404">
    <property type="component" value="Unassembled WGS sequence"/>
</dbReference>
<evidence type="ECO:0000256" key="2">
    <source>
        <dbReference type="SAM" id="Phobius"/>
    </source>
</evidence>
<keyword evidence="2" id="KW-0472">Membrane</keyword>
<dbReference type="PANTHER" id="PTHR35007">
    <property type="entry name" value="INTEGRAL MEMBRANE PROTEIN-RELATED"/>
    <property type="match status" value="1"/>
</dbReference>
<feature type="transmembrane region" description="Helical" evidence="2">
    <location>
        <begin position="72"/>
        <end position="91"/>
    </location>
</feature>